<evidence type="ECO:0000259" key="10">
    <source>
        <dbReference type="PROSITE" id="PS50045"/>
    </source>
</evidence>
<evidence type="ECO:0000313" key="12">
    <source>
        <dbReference type="EMBL" id="MEZ8088769.1"/>
    </source>
</evidence>
<dbReference type="InterPro" id="IPR053402">
    <property type="entry name" value="QS_regulatory_LuxO"/>
</dbReference>
<organism evidence="13 15">
    <name type="scientific">Vibrio kanaloae</name>
    <dbReference type="NCBI Taxonomy" id="170673"/>
    <lineage>
        <taxon>Bacteria</taxon>
        <taxon>Pseudomonadati</taxon>
        <taxon>Pseudomonadota</taxon>
        <taxon>Gammaproteobacteria</taxon>
        <taxon>Vibrionales</taxon>
        <taxon>Vibrionaceae</taxon>
        <taxon>Vibrio</taxon>
    </lineage>
</organism>
<dbReference type="InterPro" id="IPR002078">
    <property type="entry name" value="Sigma_54_int"/>
</dbReference>
<evidence type="ECO:0000313" key="16">
    <source>
        <dbReference type="Proteomes" id="UP000307574"/>
    </source>
</evidence>
<dbReference type="Gene3D" id="1.10.10.60">
    <property type="entry name" value="Homeodomain-like"/>
    <property type="match status" value="1"/>
</dbReference>
<evidence type="ECO:0000256" key="9">
    <source>
        <dbReference type="PROSITE-ProRule" id="PRU00169"/>
    </source>
</evidence>
<dbReference type="SUPFAM" id="SSF52172">
    <property type="entry name" value="CheY-like"/>
    <property type="match status" value="1"/>
</dbReference>
<dbReference type="InterPro" id="IPR025943">
    <property type="entry name" value="Sigma_54_int_dom_ATP-bd_2"/>
</dbReference>
<evidence type="ECO:0000256" key="3">
    <source>
        <dbReference type="ARBA" id="ARBA00022741"/>
    </source>
</evidence>
<dbReference type="FunFam" id="1.10.10.60:FF:000343">
    <property type="entry name" value="Sigma-54-dependent Fis family transcriptional regulator"/>
    <property type="match status" value="1"/>
</dbReference>
<dbReference type="InterPro" id="IPR002197">
    <property type="entry name" value="HTH_Fis"/>
</dbReference>
<dbReference type="EMBL" id="SYUV01000070">
    <property type="protein sequence ID" value="TKF27871.1"/>
    <property type="molecule type" value="Genomic_DNA"/>
</dbReference>
<reference evidence="15 16" key="1">
    <citation type="submission" date="2019-04" db="EMBL/GenBank/DDBJ databases">
        <title>A reverse ecology approach based on a biological definition of microbial populations.</title>
        <authorList>
            <person name="Arevalo P."/>
            <person name="Vaninsberghe D."/>
            <person name="Elsherbini J."/>
            <person name="Gore J."/>
            <person name="Polz M."/>
        </authorList>
    </citation>
    <scope>NUCLEOTIDE SEQUENCE [LARGE SCALE GENOMIC DNA]</scope>
    <source>
        <strain evidence="13 15">10N.261.46.E4</strain>
        <strain evidence="14 16">10N.261.46.F4</strain>
    </source>
</reference>
<dbReference type="PANTHER" id="PTHR32071:SF117">
    <property type="entry name" value="PTS-DEPENDENT DIHYDROXYACETONE KINASE OPERON REGULATORY PROTEIN-RELATED"/>
    <property type="match status" value="1"/>
</dbReference>
<dbReference type="Gene3D" id="1.10.8.60">
    <property type="match status" value="1"/>
</dbReference>
<dbReference type="GO" id="GO:0043565">
    <property type="term" value="F:sequence-specific DNA binding"/>
    <property type="evidence" value="ECO:0007669"/>
    <property type="project" value="InterPro"/>
</dbReference>
<evidence type="ECO:0000313" key="17">
    <source>
        <dbReference type="Proteomes" id="UP001569177"/>
    </source>
</evidence>
<feature type="modified residue" description="4-aspartylphosphate" evidence="9">
    <location>
        <position position="61"/>
    </location>
</feature>
<accession>A0A4U2D6J2</accession>
<dbReference type="RefSeq" id="WP_017056505.1">
    <property type="nucleotide sequence ID" value="NZ_AP025497.1"/>
</dbReference>
<dbReference type="Pfam" id="PF00158">
    <property type="entry name" value="Sigma54_activat"/>
    <property type="match status" value="1"/>
</dbReference>
<dbReference type="InterPro" id="IPR003593">
    <property type="entry name" value="AAA+_ATPase"/>
</dbReference>
<keyword evidence="1" id="KW-0678">Repressor</keyword>
<evidence type="ECO:0000313" key="13">
    <source>
        <dbReference type="EMBL" id="TKF23300.1"/>
    </source>
</evidence>
<dbReference type="InterPro" id="IPR025944">
    <property type="entry name" value="Sigma_54_int_dom_CS"/>
</dbReference>
<name>A0A4U2D6J2_9VIBR</name>
<dbReference type="GO" id="GO:0000160">
    <property type="term" value="P:phosphorelay signal transduction system"/>
    <property type="evidence" value="ECO:0007669"/>
    <property type="project" value="UniProtKB-KW"/>
</dbReference>
<dbReference type="SUPFAM" id="SSF52540">
    <property type="entry name" value="P-loop containing nucleoside triphosphate hydrolases"/>
    <property type="match status" value="1"/>
</dbReference>
<dbReference type="PROSITE" id="PS00688">
    <property type="entry name" value="SIGMA54_INTERACT_3"/>
    <property type="match status" value="1"/>
</dbReference>
<evidence type="ECO:0000313" key="15">
    <source>
        <dbReference type="Proteomes" id="UP000305234"/>
    </source>
</evidence>
<dbReference type="InterPro" id="IPR027417">
    <property type="entry name" value="P-loop_NTPase"/>
</dbReference>
<dbReference type="EMBL" id="JBGOOJ010000001">
    <property type="protein sequence ID" value="MEZ8088769.1"/>
    <property type="molecule type" value="Genomic_DNA"/>
</dbReference>
<keyword evidence="7" id="KW-0238">DNA-binding</keyword>
<dbReference type="Pfam" id="PF02954">
    <property type="entry name" value="HTH_8"/>
    <property type="match status" value="1"/>
</dbReference>
<dbReference type="InterPro" id="IPR011006">
    <property type="entry name" value="CheY-like_superfamily"/>
</dbReference>
<evidence type="ECO:0000256" key="5">
    <source>
        <dbReference type="ARBA" id="ARBA00023012"/>
    </source>
</evidence>
<feature type="domain" description="Sigma-54 factor interaction" evidence="10">
    <location>
        <begin position="147"/>
        <end position="376"/>
    </location>
</feature>
<dbReference type="GO" id="GO:0005524">
    <property type="term" value="F:ATP binding"/>
    <property type="evidence" value="ECO:0007669"/>
    <property type="project" value="UniProtKB-KW"/>
</dbReference>
<dbReference type="SUPFAM" id="SSF46689">
    <property type="entry name" value="Homeodomain-like"/>
    <property type="match status" value="1"/>
</dbReference>
<protein>
    <submittedName>
        <fullName evidence="12">Quorum-sensing sigma-54 dependent transcriptional regulator LuxO</fullName>
    </submittedName>
    <submittedName>
        <fullName evidence="13">Sigma-54-dependent Fis family transcriptional regulator</fullName>
    </submittedName>
</protein>
<evidence type="ECO:0000256" key="7">
    <source>
        <dbReference type="ARBA" id="ARBA00023125"/>
    </source>
</evidence>
<dbReference type="Proteomes" id="UP000305234">
    <property type="component" value="Unassembled WGS sequence"/>
</dbReference>
<dbReference type="Pfam" id="PF25601">
    <property type="entry name" value="AAA_lid_14"/>
    <property type="match status" value="1"/>
</dbReference>
<dbReference type="EMBL" id="SYUW01000053">
    <property type="protein sequence ID" value="TKF23300.1"/>
    <property type="molecule type" value="Genomic_DNA"/>
</dbReference>
<proteinExistence type="predicted"/>
<keyword evidence="3" id="KW-0547">Nucleotide-binding</keyword>
<comment type="caution">
    <text evidence="13">The sequence shown here is derived from an EMBL/GenBank/DDBJ whole genome shotgun (WGS) entry which is preliminary data.</text>
</comment>
<evidence type="ECO:0000259" key="11">
    <source>
        <dbReference type="PROSITE" id="PS50110"/>
    </source>
</evidence>
<dbReference type="AlphaFoldDB" id="A0A4U2D6J2"/>
<evidence type="ECO:0000256" key="4">
    <source>
        <dbReference type="ARBA" id="ARBA00022840"/>
    </source>
</evidence>
<dbReference type="FunFam" id="3.40.50.2300:FF:000225">
    <property type="entry name" value="Sigma-54-dependent Fis family transcriptional regulator"/>
    <property type="match status" value="1"/>
</dbReference>
<evidence type="ECO:0000313" key="14">
    <source>
        <dbReference type="EMBL" id="TKF27871.1"/>
    </source>
</evidence>
<evidence type="ECO:0000256" key="2">
    <source>
        <dbReference type="ARBA" id="ARBA00022553"/>
    </source>
</evidence>
<evidence type="ECO:0000256" key="1">
    <source>
        <dbReference type="ARBA" id="ARBA00022491"/>
    </source>
</evidence>
<keyword evidence="17" id="KW-1185">Reference proteome</keyword>
<gene>
    <name evidence="12" type="primary">luxO</name>
    <name evidence="12" type="ORF">ACED24_01780</name>
    <name evidence="14" type="ORF">FCV50_18630</name>
    <name evidence="13" type="ORF">FCV52_17715</name>
</gene>
<dbReference type="Gene3D" id="3.40.50.300">
    <property type="entry name" value="P-loop containing nucleotide triphosphate hydrolases"/>
    <property type="match status" value="1"/>
</dbReference>
<keyword evidence="5" id="KW-0902">Two-component regulatory system</keyword>
<dbReference type="SMART" id="SM00448">
    <property type="entry name" value="REC"/>
    <property type="match status" value="1"/>
</dbReference>
<dbReference type="GeneID" id="93966450"/>
<dbReference type="Proteomes" id="UP000307574">
    <property type="component" value="Unassembled WGS sequence"/>
</dbReference>
<dbReference type="PROSITE" id="PS00676">
    <property type="entry name" value="SIGMA54_INTERACT_2"/>
    <property type="match status" value="1"/>
</dbReference>
<dbReference type="InterPro" id="IPR009057">
    <property type="entry name" value="Homeodomain-like_sf"/>
</dbReference>
<dbReference type="CDD" id="cd00009">
    <property type="entry name" value="AAA"/>
    <property type="match status" value="1"/>
</dbReference>
<dbReference type="InterPro" id="IPR001789">
    <property type="entry name" value="Sig_transdc_resp-reg_receiver"/>
</dbReference>
<feature type="domain" description="Response regulatory" evidence="11">
    <location>
        <begin position="12"/>
        <end position="126"/>
    </location>
</feature>
<keyword evidence="2 9" id="KW-0597">Phosphoprotein</keyword>
<dbReference type="NCBIfam" id="NF041946">
    <property type="entry name" value="LuxO_transreg_Vib"/>
    <property type="match status" value="1"/>
</dbReference>
<evidence type="ECO:0000256" key="8">
    <source>
        <dbReference type="ARBA" id="ARBA00023163"/>
    </source>
</evidence>
<evidence type="ECO:0000256" key="6">
    <source>
        <dbReference type="ARBA" id="ARBA00023015"/>
    </source>
</evidence>
<keyword evidence="8" id="KW-0804">Transcription</keyword>
<dbReference type="Gene3D" id="3.40.50.2300">
    <property type="match status" value="1"/>
</dbReference>
<keyword evidence="6" id="KW-0805">Transcription regulation</keyword>
<dbReference type="PANTHER" id="PTHR32071">
    <property type="entry name" value="TRANSCRIPTIONAL REGULATORY PROTEIN"/>
    <property type="match status" value="1"/>
</dbReference>
<dbReference type="FunFam" id="1.10.8.60:FF:000120">
    <property type="entry name" value="Sigma-54-dependent Fis family transcriptional regulator"/>
    <property type="match status" value="1"/>
</dbReference>
<dbReference type="CDD" id="cd17572">
    <property type="entry name" value="REC_NtrC1-like"/>
    <property type="match status" value="1"/>
</dbReference>
<dbReference type="Proteomes" id="UP001569177">
    <property type="component" value="Unassembled WGS sequence"/>
</dbReference>
<dbReference type="InterPro" id="IPR058031">
    <property type="entry name" value="AAA_lid_NorR"/>
</dbReference>
<dbReference type="GO" id="GO:0006355">
    <property type="term" value="P:regulation of DNA-templated transcription"/>
    <property type="evidence" value="ECO:0007669"/>
    <property type="project" value="InterPro"/>
</dbReference>
<reference evidence="12 17" key="2">
    <citation type="submission" date="2024-06" db="EMBL/GenBank/DDBJ databases">
        <authorList>
            <person name="Steensen K."/>
            <person name="Seneca J."/>
            <person name="Bartlau N."/>
            <person name="Yu A.X."/>
            <person name="Polz M.F."/>
        </authorList>
    </citation>
    <scope>NUCLEOTIDE SEQUENCE [LARGE SCALE GENOMIC DNA]</scope>
    <source>
        <strain evidence="12 17">5S240</strain>
    </source>
</reference>
<keyword evidence="4" id="KW-0067">ATP-binding</keyword>
<dbReference type="PROSITE" id="PS50045">
    <property type="entry name" value="SIGMA54_INTERACT_4"/>
    <property type="match status" value="1"/>
</dbReference>
<dbReference type="SMART" id="SM00382">
    <property type="entry name" value="AAA"/>
    <property type="match status" value="1"/>
</dbReference>
<dbReference type="PROSITE" id="PS50110">
    <property type="entry name" value="RESPONSE_REGULATORY"/>
    <property type="match status" value="1"/>
</dbReference>
<dbReference type="Pfam" id="PF00072">
    <property type="entry name" value="Response_reg"/>
    <property type="match status" value="1"/>
</dbReference>
<dbReference type="FunFam" id="3.40.50.300:FF:000006">
    <property type="entry name" value="DNA-binding transcriptional regulator NtrC"/>
    <property type="match status" value="1"/>
</dbReference>
<sequence>MQSKTLDNKSKYLLMVEDTASVAALYRSYLTPLEIDINIVGTGRDAIESLNHRIPDLILLDLRLPDMTGMDVLFAVKQKYPEVPVIFMTAHGSIDTAVEAMRHGSQDFLIKPCEADRLRITVNNAIRKATKLKNSSENPGNQNYQGFIGSSQTMQQVYRTIDSAASSKASIFITGESGTGKEVCAEAIHAASKRGDKPFIAINCAAIPKDLIESELFGHVKGAFTGAATDRQGAAELADGGTLFLDELCEMDLELQTKLLRFIQTGTFQKVGSSKMKSVDVRFVCATNRDPWKEVQEGRFREDLYYRLYVIPLHLPPLRERGEDVIEIAYSLLGYMSVEEGKAFVRFAQEVLDRFNQYEWPGNVRQLQNVLRNVVVLNNGKEITLNMLPPPLNQPIENRLRLKEKQNEDITVKDIFPLWITEKTAIEQAIKACDGNIPRAAGFLDVSPSTIYRKLQTWNAKP</sequence>